<evidence type="ECO:0000256" key="2">
    <source>
        <dbReference type="ARBA" id="ARBA00010393"/>
    </source>
</evidence>
<evidence type="ECO:0000256" key="4">
    <source>
        <dbReference type="ARBA" id="ARBA00022741"/>
    </source>
</evidence>
<sequence length="314" mass="35175">MKLSIQLKDPQQSYNIVGAFDKNLEVFKTYFDHLLVLNGIEFHTDTTDPKVISMMESVLSVMIEIAPKVNITERDVIYLIKLAEANEIDRASELFLRRKQIILNQQGKPIYPKTFTQAIYADAIGQSDMVFGVGPAGTGKTYLAVALAVSYLKENKVKKLILTRPAVEAGESLGFLPGDLKEKVDPYLIPLYDALYEFLGVEMTNSLLEKGVIEIAPLAYMRGRTLENAFIILDEAQNTTHTQMKMFLTRLGFSSKMVITGDPSQADLPKGVSSGLNEAIQKLSNIDAIKVIHFKRLDVVRNPLVQKILERYDD</sequence>
<evidence type="ECO:0000256" key="3">
    <source>
        <dbReference type="ARBA" id="ARBA00022490"/>
    </source>
</evidence>
<dbReference type="Gene3D" id="3.40.50.300">
    <property type="entry name" value="P-loop containing nucleotide triphosphate hydrolases"/>
    <property type="match status" value="1"/>
</dbReference>
<dbReference type="RefSeq" id="WP_262095909.1">
    <property type="nucleotide sequence ID" value="NZ_JAOEGN010000004.1"/>
</dbReference>
<proteinExistence type="inferred from homology"/>
<reference evidence="9" key="1">
    <citation type="submission" date="2023-07" db="EMBL/GenBank/DDBJ databases">
        <title>Novel Mycoplasma species identified in domestic and wild animals.</title>
        <authorList>
            <person name="Volokhov D.V."/>
            <person name="Furtak V.A."/>
            <person name="Zagorodnyaya T.A."/>
        </authorList>
    </citation>
    <scope>NUCLEOTIDE SEQUENCE [LARGE SCALE GENOMIC DNA]</scope>
    <source>
        <strain evidence="9">92-19</strain>
    </source>
</reference>
<evidence type="ECO:0000313" key="9">
    <source>
        <dbReference type="Proteomes" id="UP001209076"/>
    </source>
</evidence>
<dbReference type="SUPFAM" id="SSF52540">
    <property type="entry name" value="P-loop containing nucleoside triphosphate hydrolases"/>
    <property type="match status" value="1"/>
</dbReference>
<dbReference type="InterPro" id="IPR003714">
    <property type="entry name" value="PhoH"/>
</dbReference>
<dbReference type="Proteomes" id="UP001209076">
    <property type="component" value="Unassembled WGS sequence"/>
</dbReference>
<keyword evidence="5" id="KW-0067">ATP-binding</keyword>
<dbReference type="InterPro" id="IPR051451">
    <property type="entry name" value="PhoH2-like"/>
</dbReference>
<dbReference type="EMBL" id="JAOEGN010000004">
    <property type="protein sequence ID" value="MCU0104661.1"/>
    <property type="molecule type" value="Genomic_DNA"/>
</dbReference>
<evidence type="ECO:0000256" key="1">
    <source>
        <dbReference type="ARBA" id="ARBA00004496"/>
    </source>
</evidence>
<accession>A0ABT2PUN5</accession>
<evidence type="ECO:0000259" key="7">
    <source>
        <dbReference type="Pfam" id="PF02562"/>
    </source>
</evidence>
<dbReference type="Pfam" id="PF02562">
    <property type="entry name" value="PhoH"/>
    <property type="match status" value="1"/>
</dbReference>
<dbReference type="InterPro" id="IPR027417">
    <property type="entry name" value="P-loop_NTPase"/>
</dbReference>
<evidence type="ECO:0000256" key="6">
    <source>
        <dbReference type="ARBA" id="ARBA00039970"/>
    </source>
</evidence>
<keyword evidence="3" id="KW-0963">Cytoplasm</keyword>
<comment type="caution">
    <text evidence="8">The sequence shown here is derived from an EMBL/GenBank/DDBJ whole genome shotgun (WGS) entry which is preliminary data.</text>
</comment>
<protein>
    <recommendedName>
        <fullName evidence="6">PhoH-like protein</fullName>
    </recommendedName>
</protein>
<dbReference type="PANTHER" id="PTHR30473:SF1">
    <property type="entry name" value="PHOH-LIKE PROTEIN"/>
    <property type="match status" value="1"/>
</dbReference>
<comment type="subcellular location">
    <subcellularLocation>
        <location evidence="1">Cytoplasm</location>
    </subcellularLocation>
</comment>
<dbReference type="PANTHER" id="PTHR30473">
    <property type="entry name" value="PROTEIN PHOH"/>
    <property type="match status" value="1"/>
</dbReference>
<organism evidence="8 9">
    <name type="scientific">Paracholeplasma vituli</name>
    <dbReference type="NCBI Taxonomy" id="69473"/>
    <lineage>
        <taxon>Bacteria</taxon>
        <taxon>Bacillati</taxon>
        <taxon>Mycoplasmatota</taxon>
        <taxon>Mollicutes</taxon>
        <taxon>Acholeplasmatales</taxon>
        <taxon>Acholeplasmataceae</taxon>
        <taxon>Paracholeplasma</taxon>
    </lineage>
</organism>
<comment type="similarity">
    <text evidence="2">Belongs to the PhoH family.</text>
</comment>
<feature type="domain" description="PhoH-like protein" evidence="7">
    <location>
        <begin position="110"/>
        <end position="313"/>
    </location>
</feature>
<gene>
    <name evidence="8" type="ORF">N7603_03215</name>
</gene>
<name>A0ABT2PUN5_9MOLU</name>
<keyword evidence="9" id="KW-1185">Reference proteome</keyword>
<keyword evidence="4" id="KW-0547">Nucleotide-binding</keyword>
<evidence type="ECO:0000313" key="8">
    <source>
        <dbReference type="EMBL" id="MCU0104661.1"/>
    </source>
</evidence>
<evidence type="ECO:0000256" key="5">
    <source>
        <dbReference type="ARBA" id="ARBA00022840"/>
    </source>
</evidence>